<organism evidence="2 3">
    <name type="scientific">Agromyces lapidis</name>
    <dbReference type="NCBI Taxonomy" id="279574"/>
    <lineage>
        <taxon>Bacteria</taxon>
        <taxon>Bacillati</taxon>
        <taxon>Actinomycetota</taxon>
        <taxon>Actinomycetes</taxon>
        <taxon>Micrococcales</taxon>
        <taxon>Microbacteriaceae</taxon>
        <taxon>Agromyces</taxon>
    </lineage>
</organism>
<keyword evidence="1" id="KW-0812">Transmembrane</keyword>
<name>A0ABV5SN86_9MICO</name>
<keyword evidence="1" id="KW-1133">Transmembrane helix</keyword>
<keyword evidence="3" id="KW-1185">Reference proteome</keyword>
<evidence type="ECO:0000313" key="2">
    <source>
        <dbReference type="EMBL" id="MFB9641794.1"/>
    </source>
</evidence>
<feature type="transmembrane region" description="Helical" evidence="1">
    <location>
        <begin position="80"/>
        <end position="103"/>
    </location>
</feature>
<gene>
    <name evidence="2" type="ORF">ACFFQV_05750</name>
</gene>
<accession>A0ABV5SN86</accession>
<evidence type="ECO:0000256" key="1">
    <source>
        <dbReference type="SAM" id="Phobius"/>
    </source>
</evidence>
<dbReference type="RefSeq" id="WP_157423344.1">
    <property type="nucleotide sequence ID" value="NZ_BAAANI010000006.1"/>
</dbReference>
<keyword evidence="1" id="KW-0472">Membrane</keyword>
<feature type="transmembrane region" description="Helical" evidence="1">
    <location>
        <begin position="45"/>
        <end position="68"/>
    </location>
</feature>
<dbReference type="EMBL" id="JBHMBL010000001">
    <property type="protein sequence ID" value="MFB9641794.1"/>
    <property type="molecule type" value="Genomic_DNA"/>
</dbReference>
<evidence type="ECO:0008006" key="4">
    <source>
        <dbReference type="Google" id="ProtNLM"/>
    </source>
</evidence>
<dbReference type="Proteomes" id="UP001589667">
    <property type="component" value="Unassembled WGS sequence"/>
</dbReference>
<sequence>MVEQSETRFGWASVVLIWAVAVAGSAIVGGLALSGQSSWFGDDSWLGLYGALGVVLAATVIGTLVVQLATRRPEGFVGRVSASIGGAVVVVALAALLLAPLAAG</sequence>
<proteinExistence type="predicted"/>
<evidence type="ECO:0000313" key="3">
    <source>
        <dbReference type="Proteomes" id="UP001589667"/>
    </source>
</evidence>
<comment type="caution">
    <text evidence="2">The sequence shown here is derived from an EMBL/GenBank/DDBJ whole genome shotgun (WGS) entry which is preliminary data.</text>
</comment>
<reference evidence="2 3" key="1">
    <citation type="submission" date="2024-09" db="EMBL/GenBank/DDBJ databases">
        <authorList>
            <person name="Sun Q."/>
            <person name="Mori K."/>
        </authorList>
    </citation>
    <scope>NUCLEOTIDE SEQUENCE [LARGE SCALE GENOMIC DNA]</scope>
    <source>
        <strain evidence="2 3">JCM 14321</strain>
    </source>
</reference>
<feature type="transmembrane region" description="Helical" evidence="1">
    <location>
        <begin position="12"/>
        <end position="33"/>
    </location>
</feature>
<protein>
    <recommendedName>
        <fullName evidence="4">Major facilitator superfamily (MFS) profile domain-containing protein</fullName>
    </recommendedName>
</protein>